<comment type="subcellular location">
    <subcellularLocation>
        <location evidence="1">Cell membrane</location>
        <topology evidence="1">Multi-pass membrane protein</topology>
    </subcellularLocation>
</comment>
<sequence>MAKLSPTTRVWALVIKEILTLFKDPKGRIVLIAPPLLQLFIFSFAATMEIKNISLGVFNQDSGKHGYEIVQRFIGSPTFSRVFFIQKQADIKPIIDNQKAMVIMTIPQDFSRKIEANLQADIQLILDGRRSNATQIVNGYISNIVENYNQELQKTSRATITPPTMITRSWFNENLLYLWFTVPSLVCILSMLISLVVTALSVARERELGTFDQLLVSPLTPYEILIGKTIPAIIIGMAEGFLMWAAAVWLFKVPFYGSSLLMVYLLFIFIMSTVGVGLFISSMCKTQQQAILGVFIYMVPVVTLSGYASPVENMPVWLQNLTWFNPLKFTLTAVIGIFLKGMPTTEVIASTWPLLLVGAVTLFIAAWFFKQRME</sequence>
<dbReference type="GO" id="GO:0005886">
    <property type="term" value="C:plasma membrane"/>
    <property type="evidence" value="ECO:0007669"/>
    <property type="project" value="UniProtKB-SubCell"/>
</dbReference>
<evidence type="ECO:0000256" key="4">
    <source>
        <dbReference type="ARBA" id="ARBA00022475"/>
    </source>
</evidence>
<dbReference type="AlphaFoldDB" id="A0A0A2SPK6"/>
<comment type="caution">
    <text evidence="10">The sequence shown here is derived from an EMBL/GenBank/DDBJ whole genome shotgun (WGS) entry which is preliminary data.</text>
</comment>
<feature type="transmembrane region" description="Helical" evidence="8">
    <location>
        <begin position="289"/>
        <end position="309"/>
    </location>
</feature>
<feature type="transmembrane region" description="Helical" evidence="8">
    <location>
        <begin position="263"/>
        <end position="283"/>
    </location>
</feature>
<dbReference type="PANTHER" id="PTHR30294">
    <property type="entry name" value="MEMBRANE COMPONENT OF ABC TRANSPORTER YHHJ-RELATED"/>
    <property type="match status" value="1"/>
</dbReference>
<protein>
    <submittedName>
        <fullName evidence="10">Membrane protein</fullName>
    </submittedName>
</protein>
<evidence type="ECO:0000256" key="5">
    <source>
        <dbReference type="ARBA" id="ARBA00022692"/>
    </source>
</evidence>
<dbReference type="PROSITE" id="PS51012">
    <property type="entry name" value="ABC_TM2"/>
    <property type="match status" value="1"/>
</dbReference>
<dbReference type="EMBL" id="JNCF01000046">
    <property type="protein sequence ID" value="KGP62687.1"/>
    <property type="molecule type" value="Genomic_DNA"/>
</dbReference>
<evidence type="ECO:0000256" key="2">
    <source>
        <dbReference type="ARBA" id="ARBA00007783"/>
    </source>
</evidence>
<dbReference type="RefSeq" id="WP_035890691.1">
    <property type="nucleotide sequence ID" value="NZ_JNCF01000046.1"/>
</dbReference>
<dbReference type="Gene3D" id="3.40.1710.10">
    <property type="entry name" value="abc type-2 transporter like domain"/>
    <property type="match status" value="1"/>
</dbReference>
<feature type="transmembrane region" description="Helical" evidence="8">
    <location>
        <begin position="224"/>
        <end position="251"/>
    </location>
</feature>
<name>A0A0A2SPK6_9GAMM</name>
<accession>A0A0A2SPK6</accession>
<keyword evidence="3" id="KW-0813">Transport</keyword>
<dbReference type="STRING" id="1498499.EP47_00865"/>
<dbReference type="Pfam" id="PF12698">
    <property type="entry name" value="ABC2_membrane_3"/>
    <property type="match status" value="1"/>
</dbReference>
<evidence type="ECO:0000256" key="7">
    <source>
        <dbReference type="ARBA" id="ARBA00023136"/>
    </source>
</evidence>
<dbReference type="InterPro" id="IPR047817">
    <property type="entry name" value="ABC2_TM_bact-type"/>
</dbReference>
<feature type="domain" description="ABC transmembrane type-2" evidence="9">
    <location>
        <begin position="142"/>
        <end position="372"/>
    </location>
</feature>
<organism evidence="10 11">
    <name type="scientific">Legionella norrlandica</name>
    <dbReference type="NCBI Taxonomy" id="1498499"/>
    <lineage>
        <taxon>Bacteria</taxon>
        <taxon>Pseudomonadati</taxon>
        <taxon>Pseudomonadota</taxon>
        <taxon>Gammaproteobacteria</taxon>
        <taxon>Legionellales</taxon>
        <taxon>Legionellaceae</taxon>
        <taxon>Legionella</taxon>
    </lineage>
</organism>
<evidence type="ECO:0000259" key="9">
    <source>
        <dbReference type="PROSITE" id="PS51012"/>
    </source>
</evidence>
<dbReference type="InterPro" id="IPR051449">
    <property type="entry name" value="ABC-2_transporter_component"/>
</dbReference>
<keyword evidence="6 8" id="KW-1133">Transmembrane helix</keyword>
<feature type="transmembrane region" description="Helical" evidence="8">
    <location>
        <begin position="321"/>
        <end position="339"/>
    </location>
</feature>
<feature type="transmembrane region" description="Helical" evidence="8">
    <location>
        <begin position="351"/>
        <end position="369"/>
    </location>
</feature>
<dbReference type="GO" id="GO:0140359">
    <property type="term" value="F:ABC-type transporter activity"/>
    <property type="evidence" value="ECO:0007669"/>
    <property type="project" value="InterPro"/>
</dbReference>
<evidence type="ECO:0000256" key="6">
    <source>
        <dbReference type="ARBA" id="ARBA00022989"/>
    </source>
</evidence>
<feature type="transmembrane region" description="Helical" evidence="8">
    <location>
        <begin position="175"/>
        <end position="204"/>
    </location>
</feature>
<evidence type="ECO:0000256" key="3">
    <source>
        <dbReference type="ARBA" id="ARBA00022448"/>
    </source>
</evidence>
<dbReference type="InterPro" id="IPR013525">
    <property type="entry name" value="ABC2_TM"/>
</dbReference>
<evidence type="ECO:0000256" key="8">
    <source>
        <dbReference type="SAM" id="Phobius"/>
    </source>
</evidence>
<keyword evidence="7 8" id="KW-0472">Membrane</keyword>
<dbReference type="Proteomes" id="UP000054422">
    <property type="component" value="Unassembled WGS sequence"/>
</dbReference>
<keyword evidence="5 8" id="KW-0812">Transmembrane</keyword>
<evidence type="ECO:0000256" key="1">
    <source>
        <dbReference type="ARBA" id="ARBA00004651"/>
    </source>
</evidence>
<dbReference type="PANTHER" id="PTHR30294:SF44">
    <property type="entry name" value="MULTIDRUG ABC TRANSPORTER PERMEASE YBHR-RELATED"/>
    <property type="match status" value="1"/>
</dbReference>
<reference evidence="10 11" key="1">
    <citation type="submission" date="2014-05" db="EMBL/GenBank/DDBJ databases">
        <authorList>
            <person name="Rizzardi K."/>
            <person name="Winiecka-Krusnell J."/>
            <person name="Ramliden M."/>
            <person name="Alm E."/>
            <person name="Andersson S."/>
            <person name="Byfors S."/>
        </authorList>
    </citation>
    <scope>NUCLEOTIDE SEQUENCE [LARGE SCALE GENOMIC DNA]</scope>
    <source>
        <strain evidence="10 11">LEGN</strain>
    </source>
</reference>
<evidence type="ECO:0000313" key="10">
    <source>
        <dbReference type="EMBL" id="KGP62687.1"/>
    </source>
</evidence>
<keyword evidence="11" id="KW-1185">Reference proteome</keyword>
<comment type="similarity">
    <text evidence="2">Belongs to the ABC-2 integral membrane protein family.</text>
</comment>
<evidence type="ECO:0000313" key="11">
    <source>
        <dbReference type="Proteomes" id="UP000054422"/>
    </source>
</evidence>
<proteinExistence type="inferred from homology"/>
<gene>
    <name evidence="10" type="ORF">EP47_00865</name>
</gene>
<keyword evidence="4" id="KW-1003">Cell membrane</keyword>
<dbReference type="OrthoDB" id="9808686at2"/>